<evidence type="ECO:0000313" key="5">
    <source>
        <dbReference type="EMBL" id="KAE8370779.1"/>
    </source>
</evidence>
<dbReference type="InterPro" id="IPR036188">
    <property type="entry name" value="FAD/NAD-bd_sf"/>
</dbReference>
<evidence type="ECO:0000259" key="4">
    <source>
        <dbReference type="Pfam" id="PF01494"/>
    </source>
</evidence>
<proteinExistence type="predicted"/>
<accession>A0A5N7AP49</accession>
<keyword evidence="1" id="KW-0285">Flavoprotein</keyword>
<evidence type="ECO:0000313" key="6">
    <source>
        <dbReference type="Proteomes" id="UP000326268"/>
    </source>
</evidence>
<keyword evidence="2" id="KW-0274">FAD</keyword>
<protein>
    <recommendedName>
        <fullName evidence="4">FAD-binding domain-containing protein</fullName>
    </recommendedName>
</protein>
<keyword evidence="3" id="KW-0560">Oxidoreductase</keyword>
<gene>
    <name evidence="5" type="ORF">BDV27DRAFT_119043</name>
</gene>
<dbReference type="Pfam" id="PF01494">
    <property type="entry name" value="FAD_binding_3"/>
    <property type="match status" value="1"/>
</dbReference>
<reference evidence="5 6" key="1">
    <citation type="submission" date="2019-04" db="EMBL/GenBank/DDBJ databases">
        <title>Friends and foes A comparative genomics studyof 23 Aspergillus species from section Flavi.</title>
        <authorList>
            <consortium name="DOE Joint Genome Institute"/>
            <person name="Kjaerbolling I."/>
            <person name="Vesth T."/>
            <person name="Frisvad J.C."/>
            <person name="Nybo J.L."/>
            <person name="Theobald S."/>
            <person name="Kildgaard S."/>
            <person name="Isbrandt T."/>
            <person name="Kuo A."/>
            <person name="Sato A."/>
            <person name="Lyhne E.K."/>
            <person name="Kogle M.E."/>
            <person name="Wiebenga A."/>
            <person name="Kun R.S."/>
            <person name="Lubbers R.J."/>
            <person name="Makela M.R."/>
            <person name="Barry K."/>
            <person name="Chovatia M."/>
            <person name="Clum A."/>
            <person name="Daum C."/>
            <person name="Haridas S."/>
            <person name="He G."/>
            <person name="LaButti K."/>
            <person name="Lipzen A."/>
            <person name="Mondo S."/>
            <person name="Riley R."/>
            <person name="Salamov A."/>
            <person name="Simmons B.A."/>
            <person name="Magnuson J.K."/>
            <person name="Henrissat B."/>
            <person name="Mortensen U.H."/>
            <person name="Larsen T.O."/>
            <person name="Devries R.P."/>
            <person name="Grigoriev I.V."/>
            <person name="Machida M."/>
            <person name="Baker S.E."/>
            <person name="Andersen M.R."/>
        </authorList>
    </citation>
    <scope>NUCLEOTIDE SEQUENCE [LARGE SCALE GENOMIC DNA]</scope>
    <source>
        <strain evidence="5 6">CBS 763.97</strain>
    </source>
</reference>
<dbReference type="RefSeq" id="XP_031933860.1">
    <property type="nucleotide sequence ID" value="XM_032064762.1"/>
</dbReference>
<name>A0A5N7AP49_9EURO</name>
<feature type="domain" description="FAD-binding" evidence="4">
    <location>
        <begin position="9"/>
        <end position="378"/>
    </location>
</feature>
<evidence type="ECO:0000256" key="1">
    <source>
        <dbReference type="ARBA" id="ARBA00022630"/>
    </source>
</evidence>
<dbReference type="InterPro" id="IPR002938">
    <property type="entry name" value="FAD-bd"/>
</dbReference>
<evidence type="ECO:0000256" key="2">
    <source>
        <dbReference type="ARBA" id="ARBA00022827"/>
    </source>
</evidence>
<dbReference type="PRINTS" id="PR00420">
    <property type="entry name" value="RNGMNOXGNASE"/>
</dbReference>
<dbReference type="PANTHER" id="PTHR43476:SF3">
    <property type="entry name" value="FAD-BINDING MONOOXYGENASE"/>
    <property type="match status" value="1"/>
</dbReference>
<organism evidence="5 6">
    <name type="scientific">Aspergillus caelatus</name>
    <dbReference type="NCBI Taxonomy" id="61420"/>
    <lineage>
        <taxon>Eukaryota</taxon>
        <taxon>Fungi</taxon>
        <taxon>Dikarya</taxon>
        <taxon>Ascomycota</taxon>
        <taxon>Pezizomycotina</taxon>
        <taxon>Eurotiomycetes</taxon>
        <taxon>Eurotiomycetidae</taxon>
        <taxon>Eurotiales</taxon>
        <taxon>Aspergillaceae</taxon>
        <taxon>Aspergillus</taxon>
        <taxon>Aspergillus subgen. Circumdati</taxon>
    </lineage>
</organism>
<dbReference type="AlphaFoldDB" id="A0A5N7AP49"/>
<dbReference type="Proteomes" id="UP000326268">
    <property type="component" value="Unassembled WGS sequence"/>
</dbReference>
<dbReference type="SUPFAM" id="SSF51905">
    <property type="entry name" value="FAD/NAD(P)-binding domain"/>
    <property type="match status" value="1"/>
</dbReference>
<dbReference type="PANTHER" id="PTHR43476">
    <property type="entry name" value="3-(3-HYDROXY-PHENYL)PROPIONATE/3-HYDROXYCINNAMIC ACID HYDROXYLASE"/>
    <property type="match status" value="1"/>
</dbReference>
<dbReference type="Gene3D" id="3.50.50.60">
    <property type="entry name" value="FAD/NAD(P)-binding domain"/>
    <property type="match status" value="2"/>
</dbReference>
<dbReference type="EMBL" id="ML737563">
    <property type="protein sequence ID" value="KAE8370779.1"/>
    <property type="molecule type" value="Genomic_DNA"/>
</dbReference>
<keyword evidence="6" id="KW-1185">Reference proteome</keyword>
<dbReference type="InterPro" id="IPR050631">
    <property type="entry name" value="PheA/TfdB_FAD_monoxygenase"/>
</dbReference>
<dbReference type="GO" id="GO:0019622">
    <property type="term" value="P:3-(3-hydroxy)phenylpropionate catabolic process"/>
    <property type="evidence" value="ECO:0007669"/>
    <property type="project" value="TreeGrafter"/>
</dbReference>
<dbReference type="OrthoDB" id="10016252at2759"/>
<dbReference type="GeneID" id="43649208"/>
<sequence>MEIKDWETTDVVICGCGPTGAMLSAYLGQMSVPNVVLERDVDITTDPRGIALDEDGIRFLQGVGIYDSIFSEIGSCMGRFNFIGGTEPVLEKNPILALDYSTTTGGTGHIGFLCHKQPTLEENLRKAMSHSTFCTLRSESTVYELWEDEQWIYCKYRDAREAERRIRARFFVGADGKTGFTRKQYLEPKGVHMEKVTEEFYQETWVALNWQITLPIPESHPEFPLWTLGYTPEQVYDLFFPYEFRFLCNPNRPAVCGRFGLQTDRLWRFEFVVRPGEDGYEMAKPESLKKIVFPYVTHQGSRYGLAHDVQFPEDCIHVIRSRPFTFSARSCNAWAKDRVILCGDAAHVFPPFGGQGIASGFRDAISLAWRLALLCRHHPATSRFHEQVLAAWYEERKQQLEKSLATTIANGKFVCEANFGKIFIRDWYLWLLQLFPSWKRHLQSGRRKDGLIRYVHSEGMPFMPELNGGLSLPQVFCKDMTGKVLFTDDVIFKCKQKSIFRLFVYLLSDEEIPLTRTVLREVEELSQGEFATNQVPFVIENITKPGAEDDRNLFQIASAEEFARSPLCRGRPEPTYYEPFLIRTVVCAKYIIVRPDRVVFAACEDEQSLKTAIGCMKDILRASSYILTA</sequence>
<dbReference type="GO" id="GO:0008688">
    <property type="term" value="F:3-(3-hydroxyphenyl)propionate hydroxylase activity"/>
    <property type="evidence" value="ECO:0007669"/>
    <property type="project" value="TreeGrafter"/>
</dbReference>
<dbReference type="GO" id="GO:0071949">
    <property type="term" value="F:FAD binding"/>
    <property type="evidence" value="ECO:0007669"/>
    <property type="project" value="InterPro"/>
</dbReference>
<evidence type="ECO:0000256" key="3">
    <source>
        <dbReference type="ARBA" id="ARBA00023002"/>
    </source>
</evidence>